<dbReference type="Pfam" id="PF10507">
    <property type="entry name" value="TMEM65"/>
    <property type="match status" value="1"/>
</dbReference>
<dbReference type="PANTHER" id="PTHR21706">
    <property type="entry name" value="TRANSMEMBRANE PROTEIN 65"/>
    <property type="match status" value="1"/>
</dbReference>
<feature type="domain" description="GAF" evidence="6">
    <location>
        <begin position="116"/>
        <end position="261"/>
    </location>
</feature>
<gene>
    <name evidence="7" type="ORF">CYCCA115_LOCUS8855</name>
</gene>
<evidence type="ECO:0000313" key="7">
    <source>
        <dbReference type="EMBL" id="CAJ1944373.1"/>
    </source>
</evidence>
<dbReference type="InterPro" id="IPR029016">
    <property type="entry name" value="GAF-like_dom_sf"/>
</dbReference>
<dbReference type="PANTHER" id="PTHR21706:SF15">
    <property type="entry name" value="TRANSMEMBRANE PROTEIN 65"/>
    <property type="match status" value="1"/>
</dbReference>
<dbReference type="GO" id="GO:0016020">
    <property type="term" value="C:membrane"/>
    <property type="evidence" value="ECO:0007669"/>
    <property type="project" value="UniProtKB-SubCell"/>
</dbReference>
<dbReference type="InterPro" id="IPR003018">
    <property type="entry name" value="GAF"/>
</dbReference>
<reference evidence="7" key="1">
    <citation type="submission" date="2023-08" db="EMBL/GenBank/DDBJ databases">
        <authorList>
            <person name="Audoor S."/>
            <person name="Bilcke G."/>
        </authorList>
    </citation>
    <scope>NUCLEOTIDE SEQUENCE</scope>
</reference>
<dbReference type="SUPFAM" id="SSF55781">
    <property type="entry name" value="GAF domain-like"/>
    <property type="match status" value="1"/>
</dbReference>
<dbReference type="Gene3D" id="3.30.450.40">
    <property type="match status" value="1"/>
</dbReference>
<dbReference type="Pfam" id="PF01590">
    <property type="entry name" value="GAF"/>
    <property type="match status" value="1"/>
</dbReference>
<evidence type="ECO:0000256" key="3">
    <source>
        <dbReference type="ARBA" id="ARBA00022989"/>
    </source>
</evidence>
<proteinExistence type="predicted"/>
<name>A0AAD2FJ35_9STRA</name>
<evidence type="ECO:0000259" key="6">
    <source>
        <dbReference type="SMART" id="SM00065"/>
    </source>
</evidence>
<keyword evidence="8" id="KW-1185">Reference proteome</keyword>
<evidence type="ECO:0000313" key="8">
    <source>
        <dbReference type="Proteomes" id="UP001295423"/>
    </source>
</evidence>
<sequence>MVGFGFMDNLVMITAGDFIDATFGVAFGLSTLAAAGFGQCCSDVVGVTSGGIVDATVSKLGLPTHSLSPDQLDLGISRRWSTLGACSGVLVGCLLGMSCLFFMDTDRNEKARKAKELQSIFESVMGDGANTFHAERTTLFMLDEEKKELWSKVATGTDGIIHCSADEGIAGACVKSGKVINIPDVYKDDRFNQTVDKSTGFVTRSILAHPIKDAEGEILGIIEVCNKKNDDGTPGHFTEFDERLLRMLASHVASFISIINNDDD</sequence>
<dbReference type="GO" id="GO:0005739">
    <property type="term" value="C:mitochondrion"/>
    <property type="evidence" value="ECO:0007669"/>
    <property type="project" value="TreeGrafter"/>
</dbReference>
<feature type="transmembrane region" description="Helical" evidence="5">
    <location>
        <begin position="80"/>
        <end position="103"/>
    </location>
</feature>
<evidence type="ECO:0000256" key="5">
    <source>
        <dbReference type="SAM" id="Phobius"/>
    </source>
</evidence>
<comment type="subcellular location">
    <subcellularLocation>
        <location evidence="1">Membrane</location>
        <topology evidence="1">Multi-pass membrane protein</topology>
    </subcellularLocation>
</comment>
<comment type="caution">
    <text evidence="7">The sequence shown here is derived from an EMBL/GenBank/DDBJ whole genome shotgun (WGS) entry which is preliminary data.</text>
</comment>
<evidence type="ECO:0000256" key="1">
    <source>
        <dbReference type="ARBA" id="ARBA00004141"/>
    </source>
</evidence>
<accession>A0AAD2FJ35</accession>
<dbReference type="SMART" id="SM00065">
    <property type="entry name" value="GAF"/>
    <property type="match status" value="1"/>
</dbReference>
<dbReference type="AlphaFoldDB" id="A0AAD2FJ35"/>
<dbReference type="InterPro" id="IPR019537">
    <property type="entry name" value="TMEM65"/>
</dbReference>
<keyword evidence="2 5" id="KW-0812">Transmembrane</keyword>
<organism evidence="7 8">
    <name type="scientific">Cylindrotheca closterium</name>
    <dbReference type="NCBI Taxonomy" id="2856"/>
    <lineage>
        <taxon>Eukaryota</taxon>
        <taxon>Sar</taxon>
        <taxon>Stramenopiles</taxon>
        <taxon>Ochrophyta</taxon>
        <taxon>Bacillariophyta</taxon>
        <taxon>Bacillariophyceae</taxon>
        <taxon>Bacillariophycidae</taxon>
        <taxon>Bacillariales</taxon>
        <taxon>Bacillariaceae</taxon>
        <taxon>Cylindrotheca</taxon>
    </lineage>
</organism>
<evidence type="ECO:0000256" key="2">
    <source>
        <dbReference type="ARBA" id="ARBA00022692"/>
    </source>
</evidence>
<dbReference type="EMBL" id="CAKOGP040001224">
    <property type="protein sequence ID" value="CAJ1944373.1"/>
    <property type="molecule type" value="Genomic_DNA"/>
</dbReference>
<protein>
    <recommendedName>
        <fullName evidence="6">GAF domain-containing protein</fullName>
    </recommendedName>
</protein>
<keyword evidence="3 5" id="KW-1133">Transmembrane helix</keyword>
<dbReference type="Proteomes" id="UP001295423">
    <property type="component" value="Unassembled WGS sequence"/>
</dbReference>
<keyword evidence="4 5" id="KW-0472">Membrane</keyword>
<evidence type="ECO:0000256" key="4">
    <source>
        <dbReference type="ARBA" id="ARBA00023136"/>
    </source>
</evidence>